<dbReference type="EMBL" id="KE504175">
    <property type="protein sequence ID" value="EPS97567.1"/>
    <property type="molecule type" value="Genomic_DNA"/>
</dbReference>
<organism evidence="2 3">
    <name type="scientific">Fomitopsis schrenkii</name>
    <name type="common">Brown rot fungus</name>
    <dbReference type="NCBI Taxonomy" id="2126942"/>
    <lineage>
        <taxon>Eukaryota</taxon>
        <taxon>Fungi</taxon>
        <taxon>Dikarya</taxon>
        <taxon>Basidiomycota</taxon>
        <taxon>Agaricomycotina</taxon>
        <taxon>Agaricomycetes</taxon>
        <taxon>Polyporales</taxon>
        <taxon>Fomitopsis</taxon>
    </lineage>
</organism>
<proteinExistence type="predicted"/>
<reference evidence="2 3" key="1">
    <citation type="journal article" date="2012" name="Science">
        <title>The Paleozoic origin of enzymatic lignin decomposition reconstructed from 31 fungal genomes.</title>
        <authorList>
            <person name="Floudas D."/>
            <person name="Binder M."/>
            <person name="Riley R."/>
            <person name="Barry K."/>
            <person name="Blanchette R.A."/>
            <person name="Henrissat B."/>
            <person name="Martinez A.T."/>
            <person name="Otillar R."/>
            <person name="Spatafora J.W."/>
            <person name="Yadav J.S."/>
            <person name="Aerts A."/>
            <person name="Benoit I."/>
            <person name="Boyd A."/>
            <person name="Carlson A."/>
            <person name="Copeland A."/>
            <person name="Coutinho P.M."/>
            <person name="de Vries R.P."/>
            <person name="Ferreira P."/>
            <person name="Findley K."/>
            <person name="Foster B."/>
            <person name="Gaskell J."/>
            <person name="Glotzer D."/>
            <person name="Gorecki P."/>
            <person name="Heitman J."/>
            <person name="Hesse C."/>
            <person name="Hori C."/>
            <person name="Igarashi K."/>
            <person name="Jurgens J.A."/>
            <person name="Kallen N."/>
            <person name="Kersten P."/>
            <person name="Kohler A."/>
            <person name="Kuees U."/>
            <person name="Kumar T.K.A."/>
            <person name="Kuo A."/>
            <person name="LaButti K."/>
            <person name="Larrondo L.F."/>
            <person name="Lindquist E."/>
            <person name="Ling A."/>
            <person name="Lombard V."/>
            <person name="Lucas S."/>
            <person name="Lundell T."/>
            <person name="Martin R."/>
            <person name="McLaughlin D.J."/>
            <person name="Morgenstern I."/>
            <person name="Morin E."/>
            <person name="Murat C."/>
            <person name="Nagy L.G."/>
            <person name="Nolan M."/>
            <person name="Ohm R.A."/>
            <person name="Patyshakuliyeva A."/>
            <person name="Rokas A."/>
            <person name="Ruiz-Duenas F.J."/>
            <person name="Sabat G."/>
            <person name="Salamov A."/>
            <person name="Samejima M."/>
            <person name="Schmutz J."/>
            <person name="Slot J.C."/>
            <person name="St John F."/>
            <person name="Stenlid J."/>
            <person name="Sun H."/>
            <person name="Sun S."/>
            <person name="Syed K."/>
            <person name="Tsang A."/>
            <person name="Wiebenga A."/>
            <person name="Young D."/>
            <person name="Pisabarro A."/>
            <person name="Eastwood D.C."/>
            <person name="Martin F."/>
            <person name="Cullen D."/>
            <person name="Grigoriev I.V."/>
            <person name="Hibbett D.S."/>
        </authorList>
    </citation>
    <scope>NUCLEOTIDE SEQUENCE</scope>
    <source>
        <strain evidence="3">FP-58527</strain>
    </source>
</reference>
<name>S8DY53_FOMSC</name>
<dbReference type="HOGENOM" id="CLU_1594574_0_0_1"/>
<evidence type="ECO:0000313" key="2">
    <source>
        <dbReference type="EMBL" id="EPS97567.1"/>
    </source>
</evidence>
<protein>
    <submittedName>
        <fullName evidence="2">Uncharacterized protein</fullName>
    </submittedName>
</protein>
<evidence type="ECO:0000313" key="3">
    <source>
        <dbReference type="Proteomes" id="UP000015241"/>
    </source>
</evidence>
<feature type="compositionally biased region" description="Low complexity" evidence="1">
    <location>
        <begin position="12"/>
        <end position="36"/>
    </location>
</feature>
<dbReference type="Proteomes" id="UP000015241">
    <property type="component" value="Unassembled WGS sequence"/>
</dbReference>
<keyword evidence="3" id="KW-1185">Reference proteome</keyword>
<sequence length="167" mass="17844">MRKQAKSKARTDTATTEDAAEDAAGAEGANGGPAHENPGRRSETTVSGLQQVIQGMSIEWSTAPPQEVEAIPHAFEDFACHEWNSMDASPRVRQVSLPSNITKLVDDSLSAVANNLVPAVPPGEVLPTVLRRSPHKRAGTSSSNPNDRPQTRRRVAAQQDKENGDTG</sequence>
<feature type="region of interest" description="Disordered" evidence="1">
    <location>
        <begin position="1"/>
        <end position="49"/>
    </location>
</feature>
<accession>S8DY53</accession>
<dbReference type="InParanoid" id="S8DY53"/>
<evidence type="ECO:0000256" key="1">
    <source>
        <dbReference type="SAM" id="MobiDB-lite"/>
    </source>
</evidence>
<feature type="compositionally biased region" description="Polar residues" evidence="1">
    <location>
        <begin position="139"/>
        <end position="148"/>
    </location>
</feature>
<feature type="region of interest" description="Disordered" evidence="1">
    <location>
        <begin position="120"/>
        <end position="167"/>
    </location>
</feature>
<dbReference type="AlphaFoldDB" id="S8DY53"/>
<gene>
    <name evidence="2" type="ORF">FOMPIDRAFT_94909</name>
</gene>